<dbReference type="InterPro" id="IPR017972">
    <property type="entry name" value="Cyt_P450_CS"/>
</dbReference>
<dbReference type="Proteomes" id="UP001501842">
    <property type="component" value="Unassembled WGS sequence"/>
</dbReference>
<sequence length="451" mass="49937">MALSTSVKSAVKARSLPIYRDIPSLLRDPLNSFAEWGRQADGEIVRLDAKVCSPYLITAPDHVQHILRGNQDNYARGGIFYSPLKDLFGDGILGADGDTWVHSRRIMQPMFTARHIKLIQSRMAGFINEGLNALEEPARTGAPVDVDDLMASIVTKAVVGLIFGQRISREQADELTAATNTLIPSMIPRVVTPFLPEWFPRPKDRVFAEAIKVFDKHMYEVAAARPREGDDDLLTLLLGAPGPDGGPPSPKWLRDNFSGVYGAASESTVSAMVWLMPILARHPEVHAKLTAEIDEVVGADEVGPEHLPRLVYTKQVIDELLRYMPVGWLFSRVAVDEDVIDGVRIPRGADILISPFISHRSEKYWDRPLEFDPERFAPGAPPPNRYSYFPFGAGGHLCIGNHLFATEALLLLAGLFSRFRLVNVTPSEPTRVVGATIKPLEKVEMVVRPAR</sequence>
<evidence type="ECO:0000313" key="5">
    <source>
        <dbReference type="Proteomes" id="UP001501842"/>
    </source>
</evidence>
<comment type="caution">
    <text evidence="4">The sequence shown here is derived from an EMBL/GenBank/DDBJ whole genome shotgun (WGS) entry which is preliminary data.</text>
</comment>
<dbReference type="Gene3D" id="1.10.630.10">
    <property type="entry name" value="Cytochrome P450"/>
    <property type="match status" value="1"/>
</dbReference>
<dbReference type="PANTHER" id="PTHR24305">
    <property type="entry name" value="CYTOCHROME P450"/>
    <property type="match status" value="1"/>
</dbReference>
<evidence type="ECO:0000256" key="2">
    <source>
        <dbReference type="ARBA" id="ARBA00010617"/>
    </source>
</evidence>
<dbReference type="PROSITE" id="PS00086">
    <property type="entry name" value="CYTOCHROME_P450"/>
    <property type="match status" value="1"/>
</dbReference>
<keyword evidence="3" id="KW-0349">Heme</keyword>
<proteinExistence type="inferred from homology"/>
<comment type="cofactor">
    <cofactor evidence="1">
        <name>heme</name>
        <dbReference type="ChEBI" id="CHEBI:30413"/>
    </cofactor>
</comment>
<dbReference type="RefSeq" id="WP_344450874.1">
    <property type="nucleotide sequence ID" value="NZ_BAAATZ010000009.1"/>
</dbReference>
<organism evidence="4 5">
    <name type="scientific">Actinocorallia aurantiaca</name>
    <dbReference type="NCBI Taxonomy" id="46204"/>
    <lineage>
        <taxon>Bacteria</taxon>
        <taxon>Bacillati</taxon>
        <taxon>Actinomycetota</taxon>
        <taxon>Actinomycetes</taxon>
        <taxon>Streptosporangiales</taxon>
        <taxon>Thermomonosporaceae</taxon>
        <taxon>Actinocorallia</taxon>
    </lineage>
</organism>
<protein>
    <submittedName>
        <fullName evidence="4">Cytochrome P450</fullName>
    </submittedName>
</protein>
<dbReference type="InterPro" id="IPR002401">
    <property type="entry name" value="Cyt_P450_E_grp-I"/>
</dbReference>
<dbReference type="EMBL" id="BAAATZ010000009">
    <property type="protein sequence ID" value="GAA2726444.1"/>
    <property type="molecule type" value="Genomic_DNA"/>
</dbReference>
<dbReference type="InterPro" id="IPR001128">
    <property type="entry name" value="Cyt_P450"/>
</dbReference>
<gene>
    <name evidence="4" type="ORF">GCM10010439_29010</name>
</gene>
<evidence type="ECO:0000313" key="4">
    <source>
        <dbReference type="EMBL" id="GAA2726444.1"/>
    </source>
</evidence>
<keyword evidence="5" id="KW-1185">Reference proteome</keyword>
<dbReference type="SUPFAM" id="SSF48264">
    <property type="entry name" value="Cytochrome P450"/>
    <property type="match status" value="1"/>
</dbReference>
<dbReference type="PRINTS" id="PR00385">
    <property type="entry name" value="P450"/>
</dbReference>
<comment type="similarity">
    <text evidence="2 3">Belongs to the cytochrome P450 family.</text>
</comment>
<keyword evidence="3" id="KW-0560">Oxidoreductase</keyword>
<accession>A0ABP6GN05</accession>
<keyword evidence="3" id="KW-0479">Metal-binding</keyword>
<dbReference type="PANTHER" id="PTHR24305:SF166">
    <property type="entry name" value="CYTOCHROME P450 12A4, MITOCHONDRIAL-RELATED"/>
    <property type="match status" value="1"/>
</dbReference>
<reference evidence="5" key="1">
    <citation type="journal article" date="2019" name="Int. J. Syst. Evol. Microbiol.">
        <title>The Global Catalogue of Microorganisms (GCM) 10K type strain sequencing project: providing services to taxonomists for standard genome sequencing and annotation.</title>
        <authorList>
            <consortium name="The Broad Institute Genomics Platform"/>
            <consortium name="The Broad Institute Genome Sequencing Center for Infectious Disease"/>
            <person name="Wu L."/>
            <person name="Ma J."/>
        </authorList>
    </citation>
    <scope>NUCLEOTIDE SEQUENCE [LARGE SCALE GENOMIC DNA]</scope>
    <source>
        <strain evidence="5">JCM 8201</strain>
    </source>
</reference>
<evidence type="ECO:0000256" key="3">
    <source>
        <dbReference type="RuleBase" id="RU000461"/>
    </source>
</evidence>
<name>A0ABP6GN05_9ACTN</name>
<evidence type="ECO:0000256" key="1">
    <source>
        <dbReference type="ARBA" id="ARBA00001971"/>
    </source>
</evidence>
<dbReference type="InterPro" id="IPR036396">
    <property type="entry name" value="Cyt_P450_sf"/>
</dbReference>
<dbReference type="InterPro" id="IPR050121">
    <property type="entry name" value="Cytochrome_P450_monoxygenase"/>
</dbReference>
<keyword evidence="3" id="KW-0408">Iron</keyword>
<keyword evidence="3" id="KW-0503">Monooxygenase</keyword>
<dbReference type="Pfam" id="PF00067">
    <property type="entry name" value="p450"/>
    <property type="match status" value="1"/>
</dbReference>
<dbReference type="PRINTS" id="PR00463">
    <property type="entry name" value="EP450I"/>
</dbReference>